<dbReference type="PANTHER" id="PTHR11102:SF160">
    <property type="entry name" value="ERAD-ASSOCIATED E3 UBIQUITIN-PROTEIN LIGASE COMPONENT HRD3"/>
    <property type="match status" value="1"/>
</dbReference>
<dbReference type="AlphaFoldDB" id="A0A4R2D558"/>
<accession>A0A4R2D558</accession>
<dbReference type="InterPro" id="IPR050767">
    <property type="entry name" value="Sel1_AlgK"/>
</dbReference>
<dbReference type="Gene3D" id="3.40.50.1460">
    <property type="match status" value="1"/>
</dbReference>
<reference evidence="2 3" key="1">
    <citation type="submission" date="2019-03" db="EMBL/GenBank/DDBJ databases">
        <title>Genomic Encyclopedia of Type Strains, Phase IV (KMG-IV): sequencing the most valuable type-strain genomes for metagenomic binning, comparative biology and taxonomic classification.</title>
        <authorList>
            <person name="Goeker M."/>
        </authorList>
    </citation>
    <scope>NUCLEOTIDE SEQUENCE [LARGE SCALE GENOMIC DNA]</scope>
    <source>
        <strain evidence="2 3">DSM 18401</strain>
    </source>
</reference>
<dbReference type="SUPFAM" id="SSF81901">
    <property type="entry name" value="HCP-like"/>
    <property type="match status" value="2"/>
</dbReference>
<gene>
    <name evidence="2" type="ORF">EV665_101615</name>
</gene>
<dbReference type="InterPro" id="IPR011990">
    <property type="entry name" value="TPR-like_helical_dom_sf"/>
</dbReference>
<evidence type="ECO:0000313" key="2">
    <source>
        <dbReference type="EMBL" id="TCN48876.1"/>
    </source>
</evidence>
<evidence type="ECO:0000313" key="3">
    <source>
        <dbReference type="Proteomes" id="UP000295351"/>
    </source>
</evidence>
<dbReference type="PROSITE" id="PS50208">
    <property type="entry name" value="CASPASE_P20"/>
    <property type="match status" value="1"/>
</dbReference>
<dbReference type="Pfam" id="PF08238">
    <property type="entry name" value="Sel1"/>
    <property type="match status" value="6"/>
</dbReference>
<protein>
    <recommendedName>
        <fullName evidence="1">Caspase family p20 domain-containing protein</fullName>
    </recommendedName>
</protein>
<proteinExistence type="predicted"/>
<dbReference type="PANTHER" id="PTHR11102">
    <property type="entry name" value="SEL-1-LIKE PROTEIN"/>
    <property type="match status" value="1"/>
</dbReference>
<sequence>MLLRLAILFLAVVIGQPALAERKAALLIGNAGYAAPATVLKNPPNDITTMKATLEGAGFEVTVLQDAGRAAMSAALAAFEEKVTGADIGLIYYSGHGIEVNGDNFLIPVDAKLASDRDVKYETILLDDLLHALAGAAKLKLVLLDACRDNPFLTSMKRISTRGIPTRGLARVDSAESNMLIGYATAPGEVALDGEGTMSPYATALARHLVVPGLEVEAALRAVAKDVFEATGGKQRPFKTGSLFETVMLGKGLAPDASGTIGHNDPCRDAAAHWAEIRESKDKVMFEDHLRLFPACAFANIARQRMADLAPVVSVQEATGETECDRLAAAENDPFKLASAKPIGFYDIDFARAIPACEAAIRDNPQEKRFFYQLGRSLDHGNRFPEALAAYRKAADLGNHQAMRNLAILYENGEGTSQDYAEAMRWFRKSAELGNGLAMNNVGLLYRNGKGVPEDLNAALEWYRKSADAGIAVAMQNIGDFYDLGLGVKQDLKEAFAWYRKAADGGSAASMTNLGWALANGRGVKRDDAEAMRWYRKAAAAGDAQGMNNIGTFYENGRTVKKDKEEAMRWYRMAADKGNTYGVHNVAALLDGDVKDADPKEAARWFERALRLGHQDSLRQVKENSRAWSLAFRKELQRILTDAGVYTGQLDGQFGPSTIRAVEAIFNQKAS</sequence>
<keyword evidence="3" id="KW-1185">Reference proteome</keyword>
<dbReference type="RefSeq" id="WP_133033033.1">
    <property type="nucleotide sequence ID" value="NZ_BAABEI010000012.1"/>
</dbReference>
<dbReference type="SMART" id="SM00671">
    <property type="entry name" value="SEL1"/>
    <property type="match status" value="7"/>
</dbReference>
<dbReference type="Proteomes" id="UP000295351">
    <property type="component" value="Unassembled WGS sequence"/>
</dbReference>
<dbReference type="GO" id="GO:0006508">
    <property type="term" value="P:proteolysis"/>
    <property type="evidence" value="ECO:0007669"/>
    <property type="project" value="InterPro"/>
</dbReference>
<organism evidence="2 3">
    <name type="scientific">Shinella granuli</name>
    <dbReference type="NCBI Taxonomy" id="323621"/>
    <lineage>
        <taxon>Bacteria</taxon>
        <taxon>Pseudomonadati</taxon>
        <taxon>Pseudomonadota</taxon>
        <taxon>Alphaproteobacteria</taxon>
        <taxon>Hyphomicrobiales</taxon>
        <taxon>Rhizobiaceae</taxon>
        <taxon>Shinella</taxon>
    </lineage>
</organism>
<dbReference type="SUPFAM" id="SSF52129">
    <property type="entry name" value="Caspase-like"/>
    <property type="match status" value="1"/>
</dbReference>
<dbReference type="GO" id="GO:0004197">
    <property type="term" value="F:cysteine-type endopeptidase activity"/>
    <property type="evidence" value="ECO:0007669"/>
    <property type="project" value="InterPro"/>
</dbReference>
<name>A0A4R2D558_SHIGR</name>
<comment type="caution">
    <text evidence="2">The sequence shown here is derived from an EMBL/GenBank/DDBJ whole genome shotgun (WGS) entry which is preliminary data.</text>
</comment>
<dbReference type="InterPro" id="IPR029030">
    <property type="entry name" value="Caspase-like_dom_sf"/>
</dbReference>
<dbReference type="InterPro" id="IPR001309">
    <property type="entry name" value="Pept_C14_p20"/>
</dbReference>
<dbReference type="Pfam" id="PF00656">
    <property type="entry name" value="Peptidase_C14"/>
    <property type="match status" value="1"/>
</dbReference>
<dbReference type="InterPro" id="IPR011600">
    <property type="entry name" value="Pept_C14_caspase"/>
</dbReference>
<evidence type="ECO:0000259" key="1">
    <source>
        <dbReference type="PROSITE" id="PS50208"/>
    </source>
</evidence>
<dbReference type="EMBL" id="SLVX01000001">
    <property type="protein sequence ID" value="TCN48876.1"/>
    <property type="molecule type" value="Genomic_DNA"/>
</dbReference>
<dbReference type="InterPro" id="IPR006597">
    <property type="entry name" value="Sel1-like"/>
</dbReference>
<dbReference type="Gene3D" id="1.25.40.10">
    <property type="entry name" value="Tetratricopeptide repeat domain"/>
    <property type="match status" value="2"/>
</dbReference>
<feature type="domain" description="Caspase family p20" evidence="1">
    <location>
        <begin position="21"/>
        <end position="151"/>
    </location>
</feature>